<dbReference type="PANTHER" id="PTHR10827">
    <property type="entry name" value="RETICULOCALBIN"/>
    <property type="match status" value="1"/>
</dbReference>
<feature type="domain" description="EF-hand" evidence="3">
    <location>
        <begin position="240"/>
        <end position="266"/>
    </location>
</feature>
<feature type="domain" description="EF-hand" evidence="3">
    <location>
        <begin position="277"/>
        <end position="312"/>
    </location>
</feature>
<dbReference type="SUPFAM" id="SSF47473">
    <property type="entry name" value="EF-hand"/>
    <property type="match status" value="2"/>
</dbReference>
<dbReference type="FunFam" id="1.10.238.10:FF:000281">
    <property type="entry name" value="Calcium-binding EF hand family protein"/>
    <property type="match status" value="1"/>
</dbReference>
<dbReference type="OrthoDB" id="293868at2759"/>
<evidence type="ECO:0000313" key="4">
    <source>
        <dbReference type="EMBL" id="KAG0459494.1"/>
    </source>
</evidence>
<dbReference type="Proteomes" id="UP000639772">
    <property type="component" value="Chromosome 12"/>
</dbReference>
<comment type="caution">
    <text evidence="4">The sequence shown here is derived from an EMBL/GenBank/DDBJ whole genome shotgun (WGS) entry which is preliminary data.</text>
</comment>
<feature type="signal peptide" evidence="2">
    <location>
        <begin position="1"/>
        <end position="23"/>
    </location>
</feature>
<dbReference type="InterPro" id="IPR011992">
    <property type="entry name" value="EF-hand-dom_pair"/>
</dbReference>
<dbReference type="InterPro" id="IPR018247">
    <property type="entry name" value="EF_Hand_1_Ca_BS"/>
</dbReference>
<organism evidence="4 5">
    <name type="scientific">Vanilla planifolia</name>
    <name type="common">Vanilla</name>
    <dbReference type="NCBI Taxonomy" id="51239"/>
    <lineage>
        <taxon>Eukaryota</taxon>
        <taxon>Viridiplantae</taxon>
        <taxon>Streptophyta</taxon>
        <taxon>Embryophyta</taxon>
        <taxon>Tracheophyta</taxon>
        <taxon>Spermatophyta</taxon>
        <taxon>Magnoliopsida</taxon>
        <taxon>Liliopsida</taxon>
        <taxon>Asparagales</taxon>
        <taxon>Orchidaceae</taxon>
        <taxon>Vanilloideae</taxon>
        <taxon>Vanilleae</taxon>
        <taxon>Vanilla</taxon>
    </lineage>
</organism>
<dbReference type="Gene3D" id="1.10.238.10">
    <property type="entry name" value="EF-hand"/>
    <property type="match status" value="2"/>
</dbReference>
<dbReference type="GO" id="GO:0005783">
    <property type="term" value="C:endoplasmic reticulum"/>
    <property type="evidence" value="ECO:0007669"/>
    <property type="project" value="TreeGrafter"/>
</dbReference>
<dbReference type="GO" id="GO:0005509">
    <property type="term" value="F:calcium ion binding"/>
    <property type="evidence" value="ECO:0007669"/>
    <property type="project" value="InterPro"/>
</dbReference>
<proteinExistence type="predicted"/>
<reference evidence="4 5" key="1">
    <citation type="journal article" date="2020" name="Nat. Food">
        <title>A phased Vanilla planifolia genome enables genetic improvement of flavour and production.</title>
        <authorList>
            <person name="Hasing T."/>
            <person name="Tang H."/>
            <person name="Brym M."/>
            <person name="Khazi F."/>
            <person name="Huang T."/>
            <person name="Chambers A.H."/>
        </authorList>
    </citation>
    <scope>NUCLEOTIDE SEQUENCE [LARGE SCALE GENOMIC DNA]</scope>
    <source>
        <tissue evidence="4">Leaf</tissue>
    </source>
</reference>
<feature type="domain" description="EF-hand" evidence="3">
    <location>
        <begin position="316"/>
        <end position="351"/>
    </location>
</feature>
<sequence>MGRLAGVLIYASLALLLLLVLRGHHSPGHRRHFNHRRLKLRSNFSFTSPPNSRERYIPFDPLIADIEQRREDREWERSLFDTPPAPGEESQPEWEDFIDAEDYINDEDRFNVSNRIVLLFPRIDVAPVDGFVSVDELTEWNLQQATKDVMHRTGREMEMHDKNRDGFISFSEYEPPSWSRNDNATFGYDMGWWKEDHFNASDLDGDATFSYFLPFCFSSFLHPADSRNPRLIKWLCSEEIRERDKDKDGKLSFQEYFNGLFDSLRNYDEPFNHSDTSAAAPAKKKFQELDKDNDGFLTENELVPVIGNLHPSERYYARQQADYVLSQADADKDGRLSLHEMIEHPYVFYSAIFNDDDDDDFVYHDEFR</sequence>
<dbReference type="PROSITE" id="PS50222">
    <property type="entry name" value="EF_HAND_2"/>
    <property type="match status" value="3"/>
</dbReference>
<evidence type="ECO:0000259" key="3">
    <source>
        <dbReference type="PROSITE" id="PS50222"/>
    </source>
</evidence>
<feature type="chain" id="PRO_5032590375" description="EF-hand domain-containing protein" evidence="2">
    <location>
        <begin position="24"/>
        <end position="368"/>
    </location>
</feature>
<protein>
    <recommendedName>
        <fullName evidence="3">EF-hand domain-containing protein</fullName>
    </recommendedName>
</protein>
<accession>A0A835PXR2</accession>
<evidence type="ECO:0000256" key="2">
    <source>
        <dbReference type="SAM" id="SignalP"/>
    </source>
</evidence>
<dbReference type="PANTHER" id="PTHR10827:SF101">
    <property type="entry name" value="CALCIUM-BINDING EF HAND FAMILY PROTEIN"/>
    <property type="match status" value="1"/>
</dbReference>
<evidence type="ECO:0000313" key="5">
    <source>
        <dbReference type="Proteomes" id="UP000639772"/>
    </source>
</evidence>
<dbReference type="SMART" id="SM00054">
    <property type="entry name" value="EFh"/>
    <property type="match status" value="3"/>
</dbReference>
<dbReference type="EMBL" id="JADCNM010000012">
    <property type="protein sequence ID" value="KAG0459494.1"/>
    <property type="molecule type" value="Genomic_DNA"/>
</dbReference>
<keyword evidence="2" id="KW-0732">Signal</keyword>
<dbReference type="PROSITE" id="PS00018">
    <property type="entry name" value="EF_HAND_1"/>
    <property type="match status" value="4"/>
</dbReference>
<evidence type="ECO:0000256" key="1">
    <source>
        <dbReference type="ARBA" id="ARBA00022837"/>
    </source>
</evidence>
<keyword evidence="1" id="KW-0106">Calcium</keyword>
<dbReference type="Pfam" id="PF13202">
    <property type="entry name" value="EF-hand_5"/>
    <property type="match status" value="1"/>
</dbReference>
<dbReference type="AlphaFoldDB" id="A0A835PXR2"/>
<dbReference type="InterPro" id="IPR002048">
    <property type="entry name" value="EF_hand_dom"/>
</dbReference>
<dbReference type="Pfam" id="PF13499">
    <property type="entry name" value="EF-hand_7"/>
    <property type="match status" value="1"/>
</dbReference>
<name>A0A835PXR2_VANPL</name>
<gene>
    <name evidence="4" type="ORF">HPP92_022622</name>
</gene>